<sequence length="461" mass="50556">MRAHYLMVKMPWAIWIHITVYWTYVASASCNTAKWIPQAGQTIELVLNVLEITQQDFEALNPYIDVNNITYCAPYNVPYKERLCLGSWSIGCPRFLQIPLHPAEPTHTPTVRQYGTGVSHTYGYKLPTNTVPYVMRGTGVTTHPTSTANKDGEPSIITTSLTTENSKSQTLALTNGWSKSYGKPSSEWYDMIPIGTLMTFVRVPSAGSTFDGEVGKTTMTTEDETDTSKAVRSRKSTAEAVSTDMTRVGSKIGELQTQLEHWGTSWHSATAVDLTSHPNSGTAEAPTTAVITQPNTETSTTESKDTNSVVLITSTVTMVEQQTVTKALLGQTTLPKPLCESQDNLQGHAEIHDERVRQTSFEWCLLPAVKGLMSSGDACVISAQDDDWGVLYEYSICWADDCIGKSQDMQKPLGEKGPRCETILHRYAWKACNNGGVGGQVQAGCLIYKIRAGVGKGQGYR</sequence>
<dbReference type="PROSITE" id="PS51257">
    <property type="entry name" value="PROKAR_LIPOPROTEIN"/>
    <property type="match status" value="1"/>
</dbReference>
<evidence type="ECO:0000313" key="3">
    <source>
        <dbReference type="Proteomes" id="UP000290540"/>
    </source>
</evidence>
<reference evidence="2 3" key="1">
    <citation type="submission" date="2016-12" db="EMBL/GenBank/DDBJ databases">
        <title>Draft genome sequence of Fusarium oxysporum causing rot on Narcissus.</title>
        <authorList>
            <person name="Armitage A.D."/>
            <person name="Taylor A."/>
            <person name="Clarkson J.P."/>
            <person name="Harrison R.J."/>
            <person name="Jackson A.C."/>
        </authorList>
    </citation>
    <scope>NUCLEOTIDE SEQUENCE [LARGE SCALE GENOMIC DNA]</scope>
    <source>
        <strain evidence="2 3">N139</strain>
    </source>
</reference>
<proteinExistence type="predicted"/>
<organism evidence="2 3">
    <name type="scientific">Fusarium oxysporum f. sp. narcissi</name>
    <dbReference type="NCBI Taxonomy" id="451672"/>
    <lineage>
        <taxon>Eukaryota</taxon>
        <taxon>Fungi</taxon>
        <taxon>Dikarya</taxon>
        <taxon>Ascomycota</taxon>
        <taxon>Pezizomycotina</taxon>
        <taxon>Sordariomycetes</taxon>
        <taxon>Hypocreomycetidae</taxon>
        <taxon>Hypocreales</taxon>
        <taxon>Nectriaceae</taxon>
        <taxon>Fusarium</taxon>
        <taxon>Fusarium oxysporum species complex</taxon>
    </lineage>
</organism>
<dbReference type="EMBL" id="MQTW01000282">
    <property type="protein sequence ID" value="RYC81063.1"/>
    <property type="molecule type" value="Genomic_DNA"/>
</dbReference>
<accession>A0A4Q2VA66</accession>
<dbReference type="AlphaFoldDB" id="A0A4Q2VA66"/>
<comment type="caution">
    <text evidence="2">The sequence shown here is derived from an EMBL/GenBank/DDBJ whole genome shotgun (WGS) entry which is preliminary data.</text>
</comment>
<evidence type="ECO:0000256" key="1">
    <source>
        <dbReference type="SAM" id="MobiDB-lite"/>
    </source>
</evidence>
<name>A0A4Q2VA66_FUSOX</name>
<feature type="compositionally biased region" description="Polar residues" evidence="1">
    <location>
        <begin position="289"/>
        <end position="305"/>
    </location>
</feature>
<protein>
    <submittedName>
        <fullName evidence="2">Uncharacterized protein</fullName>
    </submittedName>
</protein>
<feature type="region of interest" description="Disordered" evidence="1">
    <location>
        <begin position="276"/>
        <end position="305"/>
    </location>
</feature>
<dbReference type="Proteomes" id="UP000290540">
    <property type="component" value="Unassembled WGS sequence"/>
</dbReference>
<gene>
    <name evidence="2" type="ORF">BFJ63_vAg16038</name>
</gene>
<evidence type="ECO:0000313" key="2">
    <source>
        <dbReference type="EMBL" id="RYC81063.1"/>
    </source>
</evidence>